<evidence type="ECO:0000313" key="1">
    <source>
        <dbReference type="EMBL" id="CAG8770357.1"/>
    </source>
</evidence>
<reference evidence="1" key="1">
    <citation type="submission" date="2021-06" db="EMBL/GenBank/DDBJ databases">
        <authorList>
            <person name="Kallberg Y."/>
            <person name="Tangrot J."/>
            <person name="Rosling A."/>
        </authorList>
    </citation>
    <scope>NUCLEOTIDE SEQUENCE</scope>
    <source>
        <strain evidence="1">CL551</strain>
    </source>
</reference>
<accession>A0A9N9J8P4</accession>
<name>A0A9N9J8P4_9GLOM</name>
<organism evidence="1 2">
    <name type="scientific">Acaulospora morrowiae</name>
    <dbReference type="NCBI Taxonomy" id="94023"/>
    <lineage>
        <taxon>Eukaryota</taxon>
        <taxon>Fungi</taxon>
        <taxon>Fungi incertae sedis</taxon>
        <taxon>Mucoromycota</taxon>
        <taxon>Glomeromycotina</taxon>
        <taxon>Glomeromycetes</taxon>
        <taxon>Diversisporales</taxon>
        <taxon>Acaulosporaceae</taxon>
        <taxon>Acaulospora</taxon>
    </lineage>
</organism>
<comment type="caution">
    <text evidence="1">The sequence shown here is derived from an EMBL/GenBank/DDBJ whole genome shotgun (WGS) entry which is preliminary data.</text>
</comment>
<evidence type="ECO:0000313" key="2">
    <source>
        <dbReference type="Proteomes" id="UP000789342"/>
    </source>
</evidence>
<proteinExistence type="predicted"/>
<dbReference type="Proteomes" id="UP000789342">
    <property type="component" value="Unassembled WGS sequence"/>
</dbReference>
<feature type="non-terminal residue" evidence="1">
    <location>
        <position position="1"/>
    </location>
</feature>
<keyword evidence="2" id="KW-1185">Reference proteome</keyword>
<dbReference type="EMBL" id="CAJVPV010046163">
    <property type="protein sequence ID" value="CAG8770357.1"/>
    <property type="molecule type" value="Genomic_DNA"/>
</dbReference>
<dbReference type="AlphaFoldDB" id="A0A9N9J8P4"/>
<protein>
    <submittedName>
        <fullName evidence="1">10546_t:CDS:1</fullName>
    </submittedName>
</protein>
<gene>
    <name evidence="1" type="ORF">AMORRO_LOCUS16539</name>
</gene>
<sequence length="63" mass="7404">NLAGKNRFYLSDVEPELFAGLGLSHREPVKDKYKEEREAKYPNKHVEPSESLDKLEQFNVYHI</sequence>